<dbReference type="Pfam" id="PF01565">
    <property type="entry name" value="FAD_binding_4"/>
    <property type="match status" value="1"/>
</dbReference>
<dbReference type="SUPFAM" id="SSF55103">
    <property type="entry name" value="FAD-linked oxidases, C-terminal domain"/>
    <property type="match status" value="1"/>
</dbReference>
<dbReference type="EMBL" id="JAAXKZ010000002">
    <property type="protein sequence ID" value="NMH90154.1"/>
    <property type="molecule type" value="Genomic_DNA"/>
</dbReference>
<dbReference type="PANTHER" id="PTHR42934">
    <property type="entry name" value="GLYCOLATE OXIDASE SUBUNIT GLCD"/>
    <property type="match status" value="1"/>
</dbReference>
<keyword evidence="4" id="KW-0274">FAD</keyword>
<accession>A0A848DAY3</accession>
<dbReference type="InterPro" id="IPR016169">
    <property type="entry name" value="FAD-bd_PCMH_sub2"/>
</dbReference>
<dbReference type="Gene3D" id="1.10.45.10">
    <property type="entry name" value="Vanillyl-alcohol Oxidase, Chain A, domain 4"/>
    <property type="match status" value="1"/>
</dbReference>
<feature type="region of interest" description="Disordered" evidence="6">
    <location>
        <begin position="1"/>
        <end position="30"/>
    </location>
</feature>
<evidence type="ECO:0000256" key="4">
    <source>
        <dbReference type="ARBA" id="ARBA00022827"/>
    </source>
</evidence>
<evidence type="ECO:0000313" key="8">
    <source>
        <dbReference type="EMBL" id="NMH90154.1"/>
    </source>
</evidence>
<proteinExistence type="inferred from homology"/>
<dbReference type="GO" id="GO:0016491">
    <property type="term" value="F:oxidoreductase activity"/>
    <property type="evidence" value="ECO:0007669"/>
    <property type="project" value="UniProtKB-KW"/>
</dbReference>
<evidence type="ECO:0000256" key="6">
    <source>
        <dbReference type="SAM" id="MobiDB-lite"/>
    </source>
</evidence>
<protein>
    <submittedName>
        <fullName evidence="8">FAD-binding protein</fullName>
    </submittedName>
</protein>
<dbReference type="InterPro" id="IPR004113">
    <property type="entry name" value="FAD-bd_oxidored_4_C"/>
</dbReference>
<dbReference type="GO" id="GO:0071949">
    <property type="term" value="F:FAD binding"/>
    <property type="evidence" value="ECO:0007669"/>
    <property type="project" value="InterPro"/>
</dbReference>
<evidence type="ECO:0000313" key="9">
    <source>
        <dbReference type="Proteomes" id="UP000586918"/>
    </source>
</evidence>
<feature type="domain" description="FAD-binding PCMH-type" evidence="7">
    <location>
        <begin position="66"/>
        <end position="245"/>
    </location>
</feature>
<evidence type="ECO:0000256" key="5">
    <source>
        <dbReference type="ARBA" id="ARBA00023002"/>
    </source>
</evidence>
<dbReference type="InterPro" id="IPR016164">
    <property type="entry name" value="FAD-linked_Oxase-like_C"/>
</dbReference>
<evidence type="ECO:0000256" key="2">
    <source>
        <dbReference type="ARBA" id="ARBA00008000"/>
    </source>
</evidence>
<organism evidence="8 9">
    <name type="scientific">Pseudonocardia bannensis</name>
    <dbReference type="NCBI Taxonomy" id="630973"/>
    <lineage>
        <taxon>Bacteria</taxon>
        <taxon>Bacillati</taxon>
        <taxon>Actinomycetota</taxon>
        <taxon>Actinomycetes</taxon>
        <taxon>Pseudonocardiales</taxon>
        <taxon>Pseudonocardiaceae</taxon>
        <taxon>Pseudonocardia</taxon>
    </lineage>
</organism>
<dbReference type="FunFam" id="1.10.45.10:FF:000001">
    <property type="entry name" value="D-lactate dehydrogenase mitochondrial"/>
    <property type="match status" value="1"/>
</dbReference>
<evidence type="ECO:0000259" key="7">
    <source>
        <dbReference type="PROSITE" id="PS51387"/>
    </source>
</evidence>
<dbReference type="InterPro" id="IPR006094">
    <property type="entry name" value="Oxid_FAD_bind_N"/>
</dbReference>
<keyword evidence="9" id="KW-1185">Reference proteome</keyword>
<evidence type="ECO:0000256" key="1">
    <source>
        <dbReference type="ARBA" id="ARBA00001974"/>
    </source>
</evidence>
<dbReference type="Gene3D" id="3.30.70.2740">
    <property type="match status" value="1"/>
</dbReference>
<keyword evidence="5" id="KW-0560">Oxidoreductase</keyword>
<comment type="similarity">
    <text evidence="2">Belongs to the FAD-binding oxidoreductase/transferase type 4 family.</text>
</comment>
<dbReference type="PANTHER" id="PTHR42934:SF2">
    <property type="entry name" value="GLYCOLATE OXIDASE SUBUNIT GLCD"/>
    <property type="match status" value="1"/>
</dbReference>
<dbReference type="InterPro" id="IPR051914">
    <property type="entry name" value="FAD-linked_OxidoTrans_Type4"/>
</dbReference>
<feature type="compositionally biased region" description="Pro residues" evidence="6">
    <location>
        <begin position="15"/>
        <end position="27"/>
    </location>
</feature>
<name>A0A848DAY3_9PSEU</name>
<evidence type="ECO:0000256" key="3">
    <source>
        <dbReference type="ARBA" id="ARBA00022630"/>
    </source>
</evidence>
<dbReference type="Gene3D" id="3.30.465.10">
    <property type="match status" value="1"/>
</dbReference>
<dbReference type="InterPro" id="IPR016171">
    <property type="entry name" value="Vanillyl_alc_oxidase_C-sub2"/>
</dbReference>
<comment type="caution">
    <text evidence="8">The sequence shown here is derived from an EMBL/GenBank/DDBJ whole genome shotgun (WGS) entry which is preliminary data.</text>
</comment>
<keyword evidence="3" id="KW-0285">Flavoprotein</keyword>
<comment type="cofactor">
    <cofactor evidence="1">
        <name>FAD</name>
        <dbReference type="ChEBI" id="CHEBI:57692"/>
    </cofactor>
</comment>
<dbReference type="Proteomes" id="UP000586918">
    <property type="component" value="Unassembled WGS sequence"/>
</dbReference>
<reference evidence="8 9" key="1">
    <citation type="submission" date="2020-04" db="EMBL/GenBank/DDBJ databases">
        <authorList>
            <person name="Klaysubun C."/>
            <person name="Duangmal K."/>
            <person name="Lipun K."/>
        </authorList>
    </citation>
    <scope>NUCLEOTIDE SEQUENCE [LARGE SCALE GENOMIC DNA]</scope>
    <source>
        <strain evidence="8 9">DSM 45300</strain>
    </source>
</reference>
<dbReference type="AlphaFoldDB" id="A0A848DAY3"/>
<dbReference type="SUPFAM" id="SSF56176">
    <property type="entry name" value="FAD-binding/transporter-associated domain-like"/>
    <property type="match status" value="1"/>
</dbReference>
<sequence length="489" mass="50337">MVEPVDVRPARPFGGPGPGPVPAPPADDPAGAAVLSDLVAALPADRVLTDPDTIAPYVHDEAEWADHGSPVAVVRPRSTAEVAAVVTACAAARVPVVTRGAGTGLSGGANAVDGCVVLCTERMREIVEIDPGERLAVVQPGVVNDDLRAAVAAQGLWYPPDPASAPWSTIGGNVATNAGGLCCVKYGVTRDYVLALEVVTASGEVVRLGRRTAKGVAGYDLAGLMVGSEGTLGVITEITVKLRPLRATPPRTVVGFFDTLADCGAAVAAVTARGLQPAAFELIDRHCLHAVNEWKQAGLPEDAAALLLAQTDLPEPAASAEAEAIHAEFVAAGAKDAMMSTDPVEAEALFDARRLAYPALEQRGDAVLTEDVCLPRGRLAEMLGRVEEIAARHRTLVANIAHAGDGNLHPLIIVPHGDPAAKARAQAAFDEIVIAAIDLGGTVTGEHGVGLLKRAGMRRELGPGALAMQRAIKAALDPHDILNPGKVIG</sequence>
<dbReference type="PROSITE" id="PS51387">
    <property type="entry name" value="FAD_PCMH"/>
    <property type="match status" value="1"/>
</dbReference>
<gene>
    <name evidence="8" type="ORF">HF519_00780</name>
</gene>
<dbReference type="InterPro" id="IPR036318">
    <property type="entry name" value="FAD-bd_PCMH-like_sf"/>
</dbReference>
<dbReference type="InterPro" id="IPR016166">
    <property type="entry name" value="FAD-bd_PCMH"/>
</dbReference>
<dbReference type="RefSeq" id="WP_169409658.1">
    <property type="nucleotide sequence ID" value="NZ_JAAXKZ010000002.1"/>
</dbReference>
<dbReference type="Pfam" id="PF02913">
    <property type="entry name" value="FAD-oxidase_C"/>
    <property type="match status" value="1"/>
</dbReference>
<dbReference type="FunFam" id="3.30.70.2740:FF:000001">
    <property type="entry name" value="D-lactate dehydrogenase mitochondrial"/>
    <property type="match status" value="1"/>
</dbReference>